<dbReference type="GO" id="GO:0030490">
    <property type="term" value="P:maturation of SSU-rRNA"/>
    <property type="evidence" value="ECO:0007669"/>
    <property type="project" value="UniProtKB-UniRule"/>
</dbReference>
<dbReference type="AlphaFoldDB" id="A0A2H0KTR5"/>
<reference evidence="3 4" key="1">
    <citation type="submission" date="2017-09" db="EMBL/GenBank/DDBJ databases">
        <title>Depth-based differentiation of microbial function through sediment-hosted aquifers and enrichment of novel symbionts in the deep terrestrial subsurface.</title>
        <authorList>
            <person name="Probst A.J."/>
            <person name="Ladd B."/>
            <person name="Jarett J.K."/>
            <person name="Geller-Mcgrath D.E."/>
            <person name="Sieber C.M."/>
            <person name="Emerson J.B."/>
            <person name="Anantharaman K."/>
            <person name="Thomas B.C."/>
            <person name="Malmstrom R."/>
            <person name="Stieglmeier M."/>
            <person name="Klingl A."/>
            <person name="Woyke T."/>
            <person name="Ryan C.M."/>
            <person name="Banfield J.F."/>
        </authorList>
    </citation>
    <scope>NUCLEOTIDE SEQUENCE [LARGE SCALE GENOMIC DNA]</scope>
    <source>
        <strain evidence="3">CG11_big_fil_rev_8_21_14_0_20_40_15</strain>
    </source>
</reference>
<dbReference type="GO" id="GO:0005829">
    <property type="term" value="C:cytosol"/>
    <property type="evidence" value="ECO:0007669"/>
    <property type="project" value="TreeGrafter"/>
</dbReference>
<dbReference type="PANTHER" id="PTHR33515:SF1">
    <property type="entry name" value="RIBOSOME-BINDING FACTOR A, CHLOROPLASTIC-RELATED"/>
    <property type="match status" value="1"/>
</dbReference>
<evidence type="ECO:0000256" key="2">
    <source>
        <dbReference type="HAMAP-Rule" id="MF_00003"/>
    </source>
</evidence>
<dbReference type="Proteomes" id="UP000229317">
    <property type="component" value="Unassembled WGS sequence"/>
</dbReference>
<dbReference type="InterPro" id="IPR000238">
    <property type="entry name" value="RbfA"/>
</dbReference>
<dbReference type="NCBIfam" id="TIGR00082">
    <property type="entry name" value="rbfA"/>
    <property type="match status" value="1"/>
</dbReference>
<dbReference type="SUPFAM" id="SSF89919">
    <property type="entry name" value="Ribosome-binding factor A, RbfA"/>
    <property type="match status" value="1"/>
</dbReference>
<dbReference type="InterPro" id="IPR020053">
    <property type="entry name" value="Ribosome-bd_factorA_CS"/>
</dbReference>
<comment type="similarity">
    <text evidence="2">Belongs to the RbfA family.</text>
</comment>
<sequence>MSHRIERLDELIRQVLGRIILEEEDFGPGVLVTIMKVQTSDDVLHSNVFLSVYPTEKGEGVLERLNRHIFNLQQLLNKKLEMRPVPKIRFVLDKTEAEAQELEELMEK</sequence>
<evidence type="ECO:0000256" key="1">
    <source>
        <dbReference type="ARBA" id="ARBA00022517"/>
    </source>
</evidence>
<keyword evidence="2" id="KW-0963">Cytoplasm</keyword>
<keyword evidence="1 2" id="KW-0690">Ribosome biogenesis</keyword>
<comment type="caution">
    <text evidence="3">The sequence shown here is derived from an EMBL/GenBank/DDBJ whole genome shotgun (WGS) entry which is preliminary data.</text>
</comment>
<evidence type="ECO:0000313" key="3">
    <source>
        <dbReference type="EMBL" id="PIQ75549.1"/>
    </source>
</evidence>
<dbReference type="HAMAP" id="MF_00003">
    <property type="entry name" value="RbfA"/>
    <property type="match status" value="1"/>
</dbReference>
<dbReference type="Gene3D" id="3.30.300.20">
    <property type="match status" value="1"/>
</dbReference>
<name>A0A2H0KTR5_9BACT</name>
<proteinExistence type="inferred from homology"/>
<dbReference type="InterPro" id="IPR015946">
    <property type="entry name" value="KH_dom-like_a/b"/>
</dbReference>
<dbReference type="Pfam" id="PF02033">
    <property type="entry name" value="RBFA"/>
    <property type="match status" value="1"/>
</dbReference>
<comment type="subunit">
    <text evidence="2">Monomer. Binds 30S ribosomal subunits, but not 50S ribosomal subunits or 70S ribosomes.</text>
</comment>
<gene>
    <name evidence="2 3" type="primary">rbfA</name>
    <name evidence="3" type="ORF">COV84_00660</name>
</gene>
<dbReference type="EMBL" id="PCVO01000008">
    <property type="protein sequence ID" value="PIQ75549.1"/>
    <property type="molecule type" value="Genomic_DNA"/>
</dbReference>
<accession>A0A2H0KTR5</accession>
<dbReference type="PROSITE" id="PS01319">
    <property type="entry name" value="RBFA"/>
    <property type="match status" value="1"/>
</dbReference>
<dbReference type="PANTHER" id="PTHR33515">
    <property type="entry name" value="RIBOSOME-BINDING FACTOR A, CHLOROPLASTIC-RELATED"/>
    <property type="match status" value="1"/>
</dbReference>
<comment type="function">
    <text evidence="2">One of several proteins that assist in the late maturation steps of the functional core of the 30S ribosomal subunit. Associates with free 30S ribosomal subunits (but not with 30S subunits that are part of 70S ribosomes or polysomes). Required for efficient processing of 16S rRNA. May interact with the 5'-terminal helix region of 16S rRNA.</text>
</comment>
<dbReference type="InterPro" id="IPR023799">
    <property type="entry name" value="RbfA_dom_sf"/>
</dbReference>
<organism evidence="3 4">
    <name type="scientific">Candidatus Portnoybacteria bacterium CG11_big_fil_rev_8_21_14_0_20_40_15</name>
    <dbReference type="NCBI Taxonomy" id="1974817"/>
    <lineage>
        <taxon>Bacteria</taxon>
        <taxon>Candidatus Portnoyibacteriota</taxon>
    </lineage>
</organism>
<evidence type="ECO:0000313" key="4">
    <source>
        <dbReference type="Proteomes" id="UP000229317"/>
    </source>
</evidence>
<dbReference type="GO" id="GO:0043024">
    <property type="term" value="F:ribosomal small subunit binding"/>
    <property type="evidence" value="ECO:0007669"/>
    <property type="project" value="TreeGrafter"/>
</dbReference>
<comment type="subcellular location">
    <subcellularLocation>
        <location evidence="2">Cytoplasm</location>
    </subcellularLocation>
</comment>
<protein>
    <recommendedName>
        <fullName evidence="2">Ribosome-binding factor A</fullName>
    </recommendedName>
</protein>